<feature type="compositionally biased region" description="Polar residues" evidence="2">
    <location>
        <begin position="320"/>
        <end position="335"/>
    </location>
</feature>
<sequence length="777" mass="86448">MASRCFARLVRPTTAAHLRRITPSSAVTLQSRYFTTIKSSNLDINKSTNTSKDGDHALSLDNPIYRDLIGSIKNRGIAKAVDYLARTKDPNARIADIGAFYPDKALYFNLPNLPPGVNGHESDPDGIPLPPGTFRASSVPELRAVLTEVLRAISRTGKSEDADNSSTPENTAASWNEITKEEVPPVTQKEAEISQSQSSRSLNEEQKYVHNGKAAEDAATGPDKEKESAAASETYREIAMAIERIEQKLKKLENDESKRLQRGFARNVDLKRRLLRDFDLEMLLPSHAYRVGEGVSTQGAPPNANESTNPAETTRKENLETSSTKNSIPESQEWFTRQDKPGADWDADVPPSMKGKFYAKITQNFPKAGWINIEGNNGSRFGFDIAAARKLLGLNDTMPAQSPPNASTAPPVVKVENPEQSGKPEKSSSPADEIEFKPVTKRVTLMDILRGSSGSSLADTEEPSSQSISKTEASNKVEKPEVSEGLRRNHQPREGKSVEFVDEGAEYSDPRQVTKGLEEYYEEYRQNEARSAPTELRDMFDTLIQRNEQGQQDLASFRSELEKTLESKLEIVNSRIDSLSTLLKQVLENQEKAAQEAATARNTAGCVYTTHAEQSDGQPKVPVAVRLDEEDEKRIQEMVDTAVRTITNNIVYSLEQKIDAEIDRVPSYVSNHLQQQMPNMVQNAVNNAMVKVLKTEAFQELVEAAVDQVAEVIDEDREERMKECMDGIVPEVTEALDGILKEKLAEIDIKLGKLQRLIKATEGQLKRKNEDDGWFNW</sequence>
<keyword evidence="4" id="KW-1185">Reference proteome</keyword>
<reference evidence="3 4" key="1">
    <citation type="submission" date="2019-10" db="EMBL/GenBank/DDBJ databases">
        <authorList>
            <person name="Palmer J.M."/>
        </authorList>
    </citation>
    <scope>NUCLEOTIDE SEQUENCE [LARGE SCALE GENOMIC DNA]</scope>
    <source>
        <strain evidence="3 4">TWF694</strain>
    </source>
</reference>
<feature type="region of interest" description="Disordered" evidence="2">
    <location>
        <begin position="452"/>
        <end position="498"/>
    </location>
</feature>
<evidence type="ECO:0000256" key="1">
    <source>
        <dbReference type="SAM" id="Coils"/>
    </source>
</evidence>
<feature type="compositionally biased region" description="Polar residues" evidence="2">
    <location>
        <begin position="398"/>
        <end position="408"/>
    </location>
</feature>
<evidence type="ECO:0000313" key="3">
    <source>
        <dbReference type="EMBL" id="KAK6542971.1"/>
    </source>
</evidence>
<name>A0AAV9XLY8_9PEZI</name>
<evidence type="ECO:0000313" key="4">
    <source>
        <dbReference type="Proteomes" id="UP001365542"/>
    </source>
</evidence>
<feature type="coiled-coil region" evidence="1">
    <location>
        <begin position="576"/>
        <end position="603"/>
    </location>
</feature>
<gene>
    <name evidence="3" type="ORF">TWF694_006903</name>
</gene>
<dbReference type="AlphaFoldDB" id="A0AAV9XLY8"/>
<dbReference type="Proteomes" id="UP001365542">
    <property type="component" value="Unassembled WGS sequence"/>
</dbReference>
<feature type="compositionally biased region" description="Basic and acidic residues" evidence="2">
    <location>
        <begin position="202"/>
        <end position="228"/>
    </location>
</feature>
<comment type="caution">
    <text evidence="3">The sequence shown here is derived from an EMBL/GenBank/DDBJ whole genome shotgun (WGS) entry which is preliminary data.</text>
</comment>
<feature type="compositionally biased region" description="Polar residues" evidence="2">
    <location>
        <begin position="452"/>
        <end position="472"/>
    </location>
</feature>
<feature type="region of interest" description="Disordered" evidence="2">
    <location>
        <begin position="156"/>
        <end position="232"/>
    </location>
</feature>
<feature type="compositionally biased region" description="Polar residues" evidence="2">
    <location>
        <begin position="164"/>
        <end position="177"/>
    </location>
</feature>
<accession>A0AAV9XLY8</accession>
<feature type="coiled-coil region" evidence="1">
    <location>
        <begin position="235"/>
        <end position="262"/>
    </location>
</feature>
<organism evidence="3 4">
    <name type="scientific">Orbilia ellipsospora</name>
    <dbReference type="NCBI Taxonomy" id="2528407"/>
    <lineage>
        <taxon>Eukaryota</taxon>
        <taxon>Fungi</taxon>
        <taxon>Dikarya</taxon>
        <taxon>Ascomycota</taxon>
        <taxon>Pezizomycotina</taxon>
        <taxon>Orbiliomycetes</taxon>
        <taxon>Orbiliales</taxon>
        <taxon>Orbiliaceae</taxon>
        <taxon>Orbilia</taxon>
    </lineage>
</organism>
<evidence type="ECO:0000256" key="2">
    <source>
        <dbReference type="SAM" id="MobiDB-lite"/>
    </source>
</evidence>
<feature type="compositionally biased region" description="Polar residues" evidence="2">
    <location>
        <begin position="295"/>
        <end position="312"/>
    </location>
</feature>
<keyword evidence="1" id="KW-0175">Coiled coil</keyword>
<dbReference type="EMBL" id="JAVHJO010000002">
    <property type="protein sequence ID" value="KAK6542971.1"/>
    <property type="molecule type" value="Genomic_DNA"/>
</dbReference>
<feature type="compositionally biased region" description="Basic and acidic residues" evidence="2">
    <location>
        <begin position="473"/>
        <end position="498"/>
    </location>
</feature>
<proteinExistence type="predicted"/>
<feature type="region of interest" description="Disordered" evidence="2">
    <location>
        <begin position="293"/>
        <end position="350"/>
    </location>
</feature>
<feature type="region of interest" description="Disordered" evidence="2">
    <location>
        <begin position="396"/>
        <end position="437"/>
    </location>
</feature>
<protein>
    <submittedName>
        <fullName evidence="3">Uncharacterized protein</fullName>
    </submittedName>
</protein>